<keyword evidence="3" id="KW-1185">Reference proteome</keyword>
<organism evidence="2 3">
    <name type="scientific">Microvirga makkahensis</name>
    <dbReference type="NCBI Taxonomy" id="1128670"/>
    <lineage>
        <taxon>Bacteria</taxon>
        <taxon>Pseudomonadati</taxon>
        <taxon>Pseudomonadota</taxon>
        <taxon>Alphaproteobacteria</taxon>
        <taxon>Hyphomicrobiales</taxon>
        <taxon>Methylobacteriaceae</taxon>
        <taxon>Microvirga</taxon>
    </lineage>
</organism>
<sequence>MVRSAMIHLAAGLSLLWTCLAGPAQAQSENEVDLALVIAVDISFSMDTDEQALQREGFAQAFRSQQVHDAIRGGLLGRIAVTYVEWAGSPDQRVIVPWTVLDNPESLMSFADKIASTPLRRAQRTSISGALDFSVRLLKESGVEAVRQVIDVSGDGPNNQGRGVAQARDEALAKGITINGLPIMLRKPGYLDIPELDVYYKDCVIGGQGAFTVPVRERDQFIEAIKTKILLEIANLMPKQPSLINRIQSAPSTNCMAGEMQWRDRWSN</sequence>
<protein>
    <submittedName>
        <fullName evidence="2">DUF1194 domain-containing protein</fullName>
    </submittedName>
</protein>
<feature type="chain" id="PRO_5031011333" evidence="1">
    <location>
        <begin position="27"/>
        <end position="268"/>
    </location>
</feature>
<accession>A0A7X3MQX1</accession>
<reference evidence="2 3" key="2">
    <citation type="submission" date="2020-01" db="EMBL/GenBank/DDBJ databases">
        <title>Microvirga sp. nov., an arsenate reduction bacterium isolated from Tibet hotspring sediments.</title>
        <authorList>
            <person name="Xian W.-D."/>
            <person name="Li W.-J."/>
        </authorList>
    </citation>
    <scope>NUCLEOTIDE SEQUENCE [LARGE SCALE GENOMIC DNA]</scope>
    <source>
        <strain evidence="2 3">KCTC 23863</strain>
    </source>
</reference>
<dbReference type="Gene3D" id="3.40.50.410">
    <property type="entry name" value="von Willebrand factor, type A domain"/>
    <property type="match status" value="1"/>
</dbReference>
<feature type="signal peptide" evidence="1">
    <location>
        <begin position="1"/>
        <end position="26"/>
    </location>
</feature>
<proteinExistence type="predicted"/>
<gene>
    <name evidence="2" type="ORF">GR328_08815</name>
</gene>
<evidence type="ECO:0000313" key="2">
    <source>
        <dbReference type="EMBL" id="MXQ11557.1"/>
    </source>
</evidence>
<dbReference type="Pfam" id="PF06707">
    <property type="entry name" value="DUF1194"/>
    <property type="match status" value="1"/>
</dbReference>
<keyword evidence="1" id="KW-0732">Signal</keyword>
<name>A0A7X3MQX1_9HYPH</name>
<dbReference type="OrthoDB" id="9792179at2"/>
<reference evidence="2 3" key="1">
    <citation type="submission" date="2019-12" db="EMBL/GenBank/DDBJ databases">
        <authorList>
            <person name="Yuan C.-G."/>
        </authorList>
    </citation>
    <scope>NUCLEOTIDE SEQUENCE [LARGE SCALE GENOMIC DNA]</scope>
    <source>
        <strain evidence="2 3">KCTC 23863</strain>
    </source>
</reference>
<evidence type="ECO:0000256" key="1">
    <source>
        <dbReference type="SAM" id="SignalP"/>
    </source>
</evidence>
<evidence type="ECO:0000313" key="3">
    <source>
        <dbReference type="Proteomes" id="UP000436483"/>
    </source>
</evidence>
<dbReference type="Proteomes" id="UP000436483">
    <property type="component" value="Unassembled WGS sequence"/>
</dbReference>
<dbReference type="AlphaFoldDB" id="A0A7X3MQX1"/>
<dbReference type="InterPro" id="IPR036465">
    <property type="entry name" value="vWFA_dom_sf"/>
</dbReference>
<dbReference type="InterPro" id="IPR010607">
    <property type="entry name" value="DUF1194"/>
</dbReference>
<dbReference type="RefSeq" id="WP_160884152.1">
    <property type="nucleotide sequence ID" value="NZ_WURB01000005.1"/>
</dbReference>
<dbReference type="EMBL" id="WURB01000005">
    <property type="protein sequence ID" value="MXQ11557.1"/>
    <property type="molecule type" value="Genomic_DNA"/>
</dbReference>
<comment type="caution">
    <text evidence="2">The sequence shown here is derived from an EMBL/GenBank/DDBJ whole genome shotgun (WGS) entry which is preliminary data.</text>
</comment>
<dbReference type="SUPFAM" id="SSF53300">
    <property type="entry name" value="vWA-like"/>
    <property type="match status" value="1"/>
</dbReference>